<dbReference type="Pfam" id="PF00515">
    <property type="entry name" value="TPR_1"/>
    <property type="match status" value="1"/>
</dbReference>
<keyword evidence="3" id="KW-1185">Reference proteome</keyword>
<dbReference type="PROSITE" id="PS50005">
    <property type="entry name" value="TPR"/>
    <property type="match status" value="2"/>
</dbReference>
<feature type="repeat" description="TPR" evidence="1">
    <location>
        <begin position="208"/>
        <end position="241"/>
    </location>
</feature>
<keyword evidence="1" id="KW-0802">TPR repeat</keyword>
<sequence length="750" mass="85083">MAPVARRAVAVAALSLLYLCGGIVSTEFFSTLTLFNNELHKRGCSSLSEWEDYAADCESSVLQLEDPDCVEGSNPPCESVFSLNPEKILNQAKLFIEQKKIPFPVDNQNTNEELAICYVLIGNGLYDEAIKHFSLLLQSDPELVSAIYGRGIAYGKKSLQDIKNADLALYELNRVIALEPSWPEVYEQRAEEAIETFKEALKLKSDFIDAYKSLGQAYRELGDFESAMESFQKALMLNQNHIQSLQLRGMMLYHHGSLQEAIGNFKRCLQLEPYNEVCQYMKGLSHVAMGQFYEGIKAQTKVMLNDPLLGQKASSEYLKVKYLREYSRYLHSHLDIPVAEYNVDQDLPGNFKNHWAKNLPFLIEDYEEQPGLQPHIKDVLPQNFDSYSTEVQKLICTADHLGALMQYDTPGFLPNKRIHRAMGLATLEVMQAMQRTWSNSKVRVNGKTRQMQWRDMFDVAVKWRRIADPDQPVLWLDQMPARSLSRGFNNHINLIRGQIINIRYLAYFDNILEFIKDRILVYHGAYNPRGLLEVRQALENVNKVEDLLPIMKFNSKTRDGFTVNSKVPSMKDPGKEYDGFTITITGDRVGNMLFSVETQTTEERTQQYQSEIESIYKDLTVKGKALMLSTELGDSDAVCNLILSLIYNFCNLMPLSRGSSVVAYSVVMGALMASGKEVIGRIPKGKLVDFEAMTAPSPENFSKTAKSWMNLKSLPSWYRSLPSVAETFPSIRTMIEVLNTDSSSHCPKKS</sequence>
<dbReference type="SUPFAM" id="SSF48452">
    <property type="entry name" value="TPR-like"/>
    <property type="match status" value="1"/>
</dbReference>
<dbReference type="PANTHER" id="PTHR44523">
    <property type="entry name" value="TETRATRICOPEPTIDE REPEAT PROTEIN 13"/>
    <property type="match status" value="1"/>
</dbReference>
<dbReference type="GeneTree" id="ENSGT00940000158461"/>
<dbReference type="Gene3D" id="1.10.3290.20">
    <property type="match status" value="1"/>
</dbReference>
<name>A0A3Q2UHA9_FUNHE</name>
<dbReference type="Gene3D" id="1.25.40.10">
    <property type="entry name" value="Tetratricopeptide repeat domain"/>
    <property type="match status" value="2"/>
</dbReference>
<protein>
    <submittedName>
        <fullName evidence="2">Tetratricopeptide repeat domain 13</fullName>
    </submittedName>
</protein>
<feature type="repeat" description="TPR" evidence="1">
    <location>
        <begin position="242"/>
        <end position="275"/>
    </location>
</feature>
<reference evidence="2" key="1">
    <citation type="submission" date="2025-08" db="UniProtKB">
        <authorList>
            <consortium name="Ensembl"/>
        </authorList>
    </citation>
    <scope>IDENTIFICATION</scope>
</reference>
<dbReference type="InterPro" id="IPR011990">
    <property type="entry name" value="TPR-like_helical_dom_sf"/>
</dbReference>
<evidence type="ECO:0000313" key="3">
    <source>
        <dbReference type="Proteomes" id="UP000265000"/>
    </source>
</evidence>
<dbReference type="PROSITE" id="PS50293">
    <property type="entry name" value="TPR_REGION"/>
    <property type="match status" value="1"/>
</dbReference>
<organism evidence="2 3">
    <name type="scientific">Fundulus heteroclitus</name>
    <name type="common">Killifish</name>
    <name type="synonym">Mummichog</name>
    <dbReference type="NCBI Taxonomy" id="8078"/>
    <lineage>
        <taxon>Eukaryota</taxon>
        <taxon>Metazoa</taxon>
        <taxon>Chordata</taxon>
        <taxon>Craniata</taxon>
        <taxon>Vertebrata</taxon>
        <taxon>Euteleostomi</taxon>
        <taxon>Actinopterygii</taxon>
        <taxon>Neopterygii</taxon>
        <taxon>Teleostei</taxon>
        <taxon>Neoteleostei</taxon>
        <taxon>Acanthomorphata</taxon>
        <taxon>Ovalentaria</taxon>
        <taxon>Atherinomorphae</taxon>
        <taxon>Cyprinodontiformes</taxon>
        <taxon>Fundulidae</taxon>
        <taxon>Fundulus</taxon>
    </lineage>
</organism>
<dbReference type="Proteomes" id="UP000265000">
    <property type="component" value="Unplaced"/>
</dbReference>
<dbReference type="InterPro" id="IPR019734">
    <property type="entry name" value="TPR_rpt"/>
</dbReference>
<dbReference type="PANTHER" id="PTHR44523:SF1">
    <property type="entry name" value="TETRATRICOPEPTIDE REPEAT PROTEIN 13"/>
    <property type="match status" value="1"/>
</dbReference>
<proteinExistence type="predicted"/>
<dbReference type="AlphaFoldDB" id="A0A3Q2UHA9"/>
<dbReference type="Ensembl" id="ENSFHET00000020740.1">
    <property type="protein sequence ID" value="ENSFHEP00000029810.1"/>
    <property type="gene ID" value="ENSFHEG00000014736.1"/>
</dbReference>
<evidence type="ECO:0000256" key="1">
    <source>
        <dbReference type="PROSITE-ProRule" id="PRU00339"/>
    </source>
</evidence>
<reference evidence="2" key="2">
    <citation type="submission" date="2025-09" db="UniProtKB">
        <authorList>
            <consortium name="Ensembl"/>
        </authorList>
    </citation>
    <scope>IDENTIFICATION</scope>
</reference>
<accession>A0A3Q2UHA9</accession>
<dbReference type="SMART" id="SM00028">
    <property type="entry name" value="TPR"/>
    <property type="match status" value="3"/>
</dbReference>
<evidence type="ECO:0000313" key="2">
    <source>
        <dbReference type="Ensembl" id="ENSFHEP00000029810.1"/>
    </source>
</evidence>